<dbReference type="PANTHER" id="PTHR31635">
    <property type="entry name" value="REVERSE TRANSCRIPTASE DOMAIN-CONTAINING PROTEIN-RELATED"/>
    <property type="match status" value="1"/>
</dbReference>
<organism evidence="3 4">
    <name type="scientific">Riccia sorocarpa</name>
    <dbReference type="NCBI Taxonomy" id="122646"/>
    <lineage>
        <taxon>Eukaryota</taxon>
        <taxon>Viridiplantae</taxon>
        <taxon>Streptophyta</taxon>
        <taxon>Embryophyta</taxon>
        <taxon>Marchantiophyta</taxon>
        <taxon>Marchantiopsida</taxon>
        <taxon>Marchantiidae</taxon>
        <taxon>Marchantiales</taxon>
        <taxon>Ricciaceae</taxon>
        <taxon>Riccia</taxon>
    </lineage>
</organism>
<dbReference type="Pfam" id="PF00078">
    <property type="entry name" value="RVT_1"/>
    <property type="match status" value="1"/>
</dbReference>
<evidence type="ECO:0000256" key="1">
    <source>
        <dbReference type="SAM" id="Coils"/>
    </source>
</evidence>
<dbReference type="Proteomes" id="UP001633002">
    <property type="component" value="Unassembled WGS sequence"/>
</dbReference>
<reference evidence="3 4" key="1">
    <citation type="submission" date="2024-09" db="EMBL/GenBank/DDBJ databases">
        <title>Chromosome-scale assembly of Riccia sorocarpa.</title>
        <authorList>
            <person name="Paukszto L."/>
        </authorList>
    </citation>
    <scope>NUCLEOTIDE SEQUENCE [LARGE SCALE GENOMIC DNA]</scope>
    <source>
        <strain evidence="3">LP-2024</strain>
        <tissue evidence="3">Aerial parts of the thallus</tissue>
    </source>
</reference>
<dbReference type="EMBL" id="JBJQOH010000003">
    <property type="protein sequence ID" value="KAL3692573.1"/>
    <property type="molecule type" value="Genomic_DNA"/>
</dbReference>
<keyword evidence="4" id="KW-1185">Reference proteome</keyword>
<dbReference type="InterPro" id="IPR043502">
    <property type="entry name" value="DNA/RNA_pol_sf"/>
</dbReference>
<protein>
    <recommendedName>
        <fullName evidence="2">Reverse transcriptase domain-containing protein</fullName>
    </recommendedName>
</protein>
<sequence>MCLLDGGHKETRRARYCINASLLSNLEFKTTLTAIWKETEAKGCQQKDPPEKVLRRCMREMCKATKIEGKKRTKERQAKWEEARGRVNLYSKQLEADVGNSLTQSKLQEAKDTLEELEMTRARWIQQKIDAKWIEHGDLPSRIFFGLFKSRQKQMEIKSLVNEQGEEVSEEKEMEHLAEEHFRKLLSEDKADEERAHDIQNILSKVKGGLTEEEQTTLDQPLTEAELLDAATEMKVGKSPGPDGAPVEFLVDLWETAGPLIARVITKGAEGRWFPGWFNRGDVVLLPKGGDIRKLGNKRPITLLNSIYKIYTKALQKRIVLRSKPVRVSRSVRQGCPLSPLLFILVTQTLTAAVDEEVAKGYIQGIFLQKANVHYSLGFYADDSHIIIRAIRDCAVNTKTLLDSFANATGLQIQWDKSTARWIGPRENNKPSWVTELAWCWKHRGEDTKLLGFSFEEGIKPEKILQKCKVKINQVCSNPLYGNLSIIGRVTVANASLLGVFWYLIPLWAGNLKELQTLEKKVVNFVWSGASLDTRNRAATAIIVQGTKEGGLGLISLTKQYMAFAARTMRWAYTHGGHPLQAILRGYVDDELMAAFGTPGPQWVYTAARSKLADASPVVTNIFQAWAKMKVHIKHGQQRRLAITDRKSVETAYEKILLQLQDPRDTRLHEDEEIGCAFETESAPGVLWEWKIKGGNKEDVQQPPNELGRCKKYQEIGGIAHPCKLNEEPDRTLIYRPVTLITYRIGQGKKLRVRADGVPEGADELAKLKWRNDSGFFTATNGQIRNLLTKNKEIVTEKMRRWTGVADVQPENSARWKRIWRARRARKEGFLLWSICYRIAPTNAWRFPSLPNSDPLRWCKRCTNNVAEDTLHTFWQCPVTKITWSTVGNFVARAVSSHISWRPSCSQALLAEPLPKEMKQIAEWWECLRGATLWGIWSARNACNFNNEVWHQIKIDNLIWYRFTLYLRIEWRITQVEAREEFQRNWAFELSGIATVDDNNSDKLRIPRLAPWRKEGDNLVSATL</sequence>
<keyword evidence="1" id="KW-0175">Coiled coil</keyword>
<evidence type="ECO:0000313" key="4">
    <source>
        <dbReference type="Proteomes" id="UP001633002"/>
    </source>
</evidence>
<dbReference type="InterPro" id="IPR000477">
    <property type="entry name" value="RT_dom"/>
</dbReference>
<feature type="domain" description="Reverse transcriptase" evidence="2">
    <location>
        <begin position="327"/>
        <end position="421"/>
    </location>
</feature>
<name>A0ABD3HMA2_9MARC</name>
<gene>
    <name evidence="3" type="ORF">R1sor_006224</name>
</gene>
<evidence type="ECO:0000259" key="2">
    <source>
        <dbReference type="Pfam" id="PF00078"/>
    </source>
</evidence>
<proteinExistence type="predicted"/>
<dbReference type="SUPFAM" id="SSF56672">
    <property type="entry name" value="DNA/RNA polymerases"/>
    <property type="match status" value="1"/>
</dbReference>
<accession>A0ABD3HMA2</accession>
<dbReference type="PANTHER" id="PTHR31635:SF196">
    <property type="entry name" value="REVERSE TRANSCRIPTASE DOMAIN-CONTAINING PROTEIN-RELATED"/>
    <property type="match status" value="1"/>
</dbReference>
<comment type="caution">
    <text evidence="3">The sequence shown here is derived from an EMBL/GenBank/DDBJ whole genome shotgun (WGS) entry which is preliminary data.</text>
</comment>
<feature type="coiled-coil region" evidence="1">
    <location>
        <begin position="100"/>
        <end position="127"/>
    </location>
</feature>
<dbReference type="AlphaFoldDB" id="A0ABD3HMA2"/>
<evidence type="ECO:0000313" key="3">
    <source>
        <dbReference type="EMBL" id="KAL3692573.1"/>
    </source>
</evidence>